<dbReference type="PROSITE" id="PS50109">
    <property type="entry name" value="HIS_KIN"/>
    <property type="match status" value="1"/>
</dbReference>
<evidence type="ECO:0000256" key="8">
    <source>
        <dbReference type="ARBA" id="ARBA00022989"/>
    </source>
</evidence>
<dbReference type="SMART" id="SM00387">
    <property type="entry name" value="HATPase_c"/>
    <property type="match status" value="1"/>
</dbReference>
<evidence type="ECO:0000256" key="1">
    <source>
        <dbReference type="ARBA" id="ARBA00000085"/>
    </source>
</evidence>
<evidence type="ECO:0000256" key="10">
    <source>
        <dbReference type="ARBA" id="ARBA00023136"/>
    </source>
</evidence>
<evidence type="ECO:0000256" key="5">
    <source>
        <dbReference type="ARBA" id="ARBA00022679"/>
    </source>
</evidence>
<dbReference type="EMBL" id="JACCFL010000001">
    <property type="protein sequence ID" value="NYJ22615.1"/>
    <property type="molecule type" value="Genomic_DNA"/>
</dbReference>
<gene>
    <name evidence="14" type="ORF">HNR13_000902</name>
</gene>
<evidence type="ECO:0000313" key="14">
    <source>
        <dbReference type="EMBL" id="NYJ22615.1"/>
    </source>
</evidence>
<dbReference type="Pfam" id="PF00512">
    <property type="entry name" value="HisKA"/>
    <property type="match status" value="1"/>
</dbReference>
<dbReference type="AlphaFoldDB" id="A0A853CVM5"/>
<dbReference type="PANTHER" id="PTHR45436:SF5">
    <property type="entry name" value="SENSOR HISTIDINE KINASE TRCS"/>
    <property type="match status" value="1"/>
</dbReference>
<dbReference type="InterPro" id="IPR036097">
    <property type="entry name" value="HisK_dim/P_sf"/>
</dbReference>
<reference evidence="14 15" key="1">
    <citation type="submission" date="2020-07" db="EMBL/GenBank/DDBJ databases">
        <title>Sequencing the genomes of 1000 actinobacteria strains.</title>
        <authorList>
            <person name="Klenk H.-P."/>
        </authorList>
    </citation>
    <scope>NUCLEOTIDE SEQUENCE [LARGE SCALE GENOMIC DNA]</scope>
    <source>
        <strain evidence="14 15">DSM 15165</strain>
    </source>
</reference>
<evidence type="ECO:0000256" key="11">
    <source>
        <dbReference type="SAM" id="Phobius"/>
    </source>
</evidence>
<feature type="transmembrane region" description="Helical" evidence="11">
    <location>
        <begin position="98"/>
        <end position="121"/>
    </location>
</feature>
<dbReference type="RefSeq" id="WP_179604644.1">
    <property type="nucleotide sequence ID" value="NZ_BAABEH010000001.1"/>
</dbReference>
<dbReference type="SMART" id="SM00304">
    <property type="entry name" value="HAMP"/>
    <property type="match status" value="1"/>
</dbReference>
<feature type="domain" description="Histidine kinase" evidence="12">
    <location>
        <begin position="183"/>
        <end position="390"/>
    </location>
</feature>
<dbReference type="InterPro" id="IPR005467">
    <property type="entry name" value="His_kinase_dom"/>
</dbReference>
<evidence type="ECO:0000256" key="9">
    <source>
        <dbReference type="ARBA" id="ARBA00023012"/>
    </source>
</evidence>
<keyword evidence="7 14" id="KW-0418">Kinase</keyword>
<dbReference type="InterPro" id="IPR050428">
    <property type="entry name" value="TCS_sensor_his_kinase"/>
</dbReference>
<sequence length="402" mass="42022">MIRALSTARGRLALVFMGLFAASGLVLLAMTYALVAANVKAVDLNTPANDAQFRKTCEGLATGSTPVDANLKLKCATLLSHNSQALAAAQRANMLESLALAAVIALVVLTAVSGVVGWLVAGRILRPVSRITAAARAAGDGDLSARLALTGPRDELRELADTFDDMLDRLQAAFVAQQRFIANASHELRTPLTVIRTTVDVALAKPSPSAAEFRRAGDEIRAETDRAGELIDALLTLTRSEGIVVDSRPVALGDLARDVAERAHRGGVRIEVATDEGVVLGDAALLERLIGNLVENALLYNRPDGEVTVTVTEEGEEVVLRVTNTGPPVPAEEVDRLFEPFARLNDRTGDGFGLGLSIVRSVALAHGGTVTAVAPASGGLEVTVRFARAGAQAEEPAGAPVP</sequence>
<dbReference type="SUPFAM" id="SSF55874">
    <property type="entry name" value="ATPase domain of HSP90 chaperone/DNA topoisomerase II/histidine kinase"/>
    <property type="match status" value="1"/>
</dbReference>
<evidence type="ECO:0000313" key="15">
    <source>
        <dbReference type="Proteomes" id="UP000578352"/>
    </source>
</evidence>
<accession>A0A853CVM5</accession>
<dbReference type="InterPro" id="IPR003594">
    <property type="entry name" value="HATPase_dom"/>
</dbReference>
<dbReference type="PRINTS" id="PR00344">
    <property type="entry name" value="BCTRLSENSOR"/>
</dbReference>
<proteinExistence type="predicted"/>
<keyword evidence="5" id="KW-0808">Transferase</keyword>
<keyword evidence="6 11" id="KW-0812">Transmembrane</keyword>
<dbReference type="CDD" id="cd06225">
    <property type="entry name" value="HAMP"/>
    <property type="match status" value="1"/>
</dbReference>
<dbReference type="CDD" id="cd00082">
    <property type="entry name" value="HisKA"/>
    <property type="match status" value="1"/>
</dbReference>
<organism evidence="14 15">
    <name type="scientific">Leifsonia shinshuensis</name>
    <dbReference type="NCBI Taxonomy" id="150026"/>
    <lineage>
        <taxon>Bacteria</taxon>
        <taxon>Bacillati</taxon>
        <taxon>Actinomycetota</taxon>
        <taxon>Actinomycetes</taxon>
        <taxon>Micrococcales</taxon>
        <taxon>Microbacteriaceae</taxon>
        <taxon>Leifsonia</taxon>
    </lineage>
</organism>
<keyword evidence="10 11" id="KW-0472">Membrane</keyword>
<dbReference type="Gene3D" id="1.10.287.130">
    <property type="match status" value="1"/>
</dbReference>
<dbReference type="GO" id="GO:0000155">
    <property type="term" value="F:phosphorelay sensor kinase activity"/>
    <property type="evidence" value="ECO:0007669"/>
    <property type="project" value="InterPro"/>
</dbReference>
<dbReference type="InterPro" id="IPR003661">
    <property type="entry name" value="HisK_dim/P_dom"/>
</dbReference>
<evidence type="ECO:0000259" key="13">
    <source>
        <dbReference type="PROSITE" id="PS50885"/>
    </source>
</evidence>
<keyword evidence="9" id="KW-0902">Two-component regulatory system</keyword>
<evidence type="ECO:0000256" key="3">
    <source>
        <dbReference type="ARBA" id="ARBA00012438"/>
    </source>
</evidence>
<dbReference type="SUPFAM" id="SSF47384">
    <property type="entry name" value="Homodimeric domain of signal transducing histidine kinase"/>
    <property type="match status" value="1"/>
</dbReference>
<dbReference type="GO" id="GO:0005886">
    <property type="term" value="C:plasma membrane"/>
    <property type="evidence" value="ECO:0007669"/>
    <property type="project" value="UniProtKB-SubCell"/>
</dbReference>
<keyword evidence="4" id="KW-0597">Phosphoprotein</keyword>
<dbReference type="CDD" id="cd00075">
    <property type="entry name" value="HATPase"/>
    <property type="match status" value="1"/>
</dbReference>
<evidence type="ECO:0000256" key="7">
    <source>
        <dbReference type="ARBA" id="ARBA00022777"/>
    </source>
</evidence>
<dbReference type="Gene3D" id="3.30.565.10">
    <property type="entry name" value="Histidine kinase-like ATPase, C-terminal domain"/>
    <property type="match status" value="1"/>
</dbReference>
<evidence type="ECO:0000256" key="6">
    <source>
        <dbReference type="ARBA" id="ARBA00022692"/>
    </source>
</evidence>
<dbReference type="Pfam" id="PF02518">
    <property type="entry name" value="HATPase_c"/>
    <property type="match status" value="1"/>
</dbReference>
<keyword evidence="8 11" id="KW-1133">Transmembrane helix</keyword>
<comment type="subcellular location">
    <subcellularLocation>
        <location evidence="2">Cell membrane</location>
    </subcellularLocation>
</comment>
<dbReference type="InterPro" id="IPR004358">
    <property type="entry name" value="Sig_transdc_His_kin-like_C"/>
</dbReference>
<evidence type="ECO:0000259" key="12">
    <source>
        <dbReference type="PROSITE" id="PS50109"/>
    </source>
</evidence>
<feature type="domain" description="HAMP" evidence="13">
    <location>
        <begin position="122"/>
        <end position="175"/>
    </location>
</feature>
<comment type="caution">
    <text evidence="14">The sequence shown here is derived from an EMBL/GenBank/DDBJ whole genome shotgun (WGS) entry which is preliminary data.</text>
</comment>
<dbReference type="InterPro" id="IPR036890">
    <property type="entry name" value="HATPase_C_sf"/>
</dbReference>
<feature type="transmembrane region" description="Helical" evidence="11">
    <location>
        <begin position="12"/>
        <end position="35"/>
    </location>
</feature>
<name>A0A853CVM5_9MICO</name>
<dbReference type="InterPro" id="IPR003660">
    <property type="entry name" value="HAMP_dom"/>
</dbReference>
<evidence type="ECO:0000256" key="4">
    <source>
        <dbReference type="ARBA" id="ARBA00022553"/>
    </source>
</evidence>
<dbReference type="SUPFAM" id="SSF158472">
    <property type="entry name" value="HAMP domain-like"/>
    <property type="match status" value="1"/>
</dbReference>
<dbReference type="Pfam" id="PF00672">
    <property type="entry name" value="HAMP"/>
    <property type="match status" value="1"/>
</dbReference>
<protein>
    <recommendedName>
        <fullName evidence="3">histidine kinase</fullName>
        <ecNumber evidence="3">2.7.13.3</ecNumber>
    </recommendedName>
</protein>
<dbReference type="SMART" id="SM00388">
    <property type="entry name" value="HisKA"/>
    <property type="match status" value="1"/>
</dbReference>
<comment type="catalytic activity">
    <reaction evidence="1">
        <text>ATP + protein L-histidine = ADP + protein N-phospho-L-histidine.</text>
        <dbReference type="EC" id="2.7.13.3"/>
    </reaction>
</comment>
<dbReference type="EC" id="2.7.13.3" evidence="3"/>
<dbReference type="PANTHER" id="PTHR45436">
    <property type="entry name" value="SENSOR HISTIDINE KINASE YKOH"/>
    <property type="match status" value="1"/>
</dbReference>
<dbReference type="PROSITE" id="PS50885">
    <property type="entry name" value="HAMP"/>
    <property type="match status" value="1"/>
</dbReference>
<evidence type="ECO:0000256" key="2">
    <source>
        <dbReference type="ARBA" id="ARBA00004236"/>
    </source>
</evidence>
<dbReference type="Gene3D" id="6.10.340.10">
    <property type="match status" value="1"/>
</dbReference>
<dbReference type="Proteomes" id="UP000578352">
    <property type="component" value="Unassembled WGS sequence"/>
</dbReference>